<dbReference type="InterPro" id="IPR037241">
    <property type="entry name" value="E2F-DP_heterodim"/>
</dbReference>
<dbReference type="InterPro" id="IPR015633">
    <property type="entry name" value="E2F"/>
</dbReference>
<dbReference type="SMART" id="SM01372">
    <property type="entry name" value="E2F_TDP"/>
    <property type="match status" value="1"/>
</dbReference>
<dbReference type="GO" id="GO:0046983">
    <property type="term" value="F:protein dimerization activity"/>
    <property type="evidence" value="ECO:0007669"/>
    <property type="project" value="InterPro"/>
</dbReference>
<keyword evidence="3 6" id="KW-0238">DNA-binding</keyword>
<keyword evidence="5" id="KW-0131">Cell cycle</keyword>
<keyword evidence="6" id="KW-0539">Nucleus</keyword>
<comment type="subcellular location">
    <subcellularLocation>
        <location evidence="6">Nucleus</location>
    </subcellularLocation>
</comment>
<feature type="compositionally biased region" description="Basic residues" evidence="7">
    <location>
        <begin position="122"/>
        <end position="131"/>
    </location>
</feature>
<evidence type="ECO:0000259" key="8">
    <source>
        <dbReference type="SMART" id="SM01372"/>
    </source>
</evidence>
<dbReference type="PANTHER" id="PTHR12081:SF18">
    <property type="entry name" value="TRANSCRIPTION FACTOR E2F2-RELATED"/>
    <property type="match status" value="1"/>
</dbReference>
<evidence type="ECO:0000313" key="9">
    <source>
        <dbReference type="EMBL" id="PKA47730.1"/>
    </source>
</evidence>
<feature type="region of interest" description="Disordered" evidence="7">
    <location>
        <begin position="116"/>
        <end position="151"/>
    </location>
</feature>
<organism evidence="9 10">
    <name type="scientific">Apostasia shenzhenica</name>
    <dbReference type="NCBI Taxonomy" id="1088818"/>
    <lineage>
        <taxon>Eukaryota</taxon>
        <taxon>Viridiplantae</taxon>
        <taxon>Streptophyta</taxon>
        <taxon>Embryophyta</taxon>
        <taxon>Tracheophyta</taxon>
        <taxon>Spermatophyta</taxon>
        <taxon>Magnoliopsida</taxon>
        <taxon>Liliopsida</taxon>
        <taxon>Asparagales</taxon>
        <taxon>Orchidaceae</taxon>
        <taxon>Apostasioideae</taxon>
        <taxon>Apostasia</taxon>
    </lineage>
</organism>
<dbReference type="GO" id="GO:0090575">
    <property type="term" value="C:RNA polymerase II transcription regulator complex"/>
    <property type="evidence" value="ECO:0007669"/>
    <property type="project" value="TreeGrafter"/>
</dbReference>
<comment type="similarity">
    <text evidence="1 6">Belongs to the E2F/DP family.</text>
</comment>
<dbReference type="OrthoDB" id="1743261at2759"/>
<proteinExistence type="inferred from homology"/>
<dbReference type="InterPro" id="IPR032198">
    <property type="entry name" value="E2F_CC-MB"/>
</dbReference>
<keyword evidence="2 6" id="KW-0805">Transcription regulation</keyword>
<name>A0A2H9ZWP4_9ASPA</name>
<evidence type="ECO:0000256" key="3">
    <source>
        <dbReference type="ARBA" id="ARBA00023125"/>
    </source>
</evidence>
<dbReference type="EMBL" id="KZ453102">
    <property type="protein sequence ID" value="PKA47730.1"/>
    <property type="molecule type" value="Genomic_DNA"/>
</dbReference>
<evidence type="ECO:0000256" key="4">
    <source>
        <dbReference type="ARBA" id="ARBA00023163"/>
    </source>
</evidence>
<gene>
    <name evidence="9" type="primary">E2FA</name>
    <name evidence="9" type="ORF">AXF42_Ash014507</name>
</gene>
<dbReference type="SUPFAM" id="SSF144074">
    <property type="entry name" value="E2F-DP heterodimerization region"/>
    <property type="match status" value="1"/>
</dbReference>
<feature type="compositionally biased region" description="Polar residues" evidence="7">
    <location>
        <begin position="1"/>
        <end position="11"/>
    </location>
</feature>
<keyword evidence="10" id="KW-1185">Reference proteome</keyword>
<evidence type="ECO:0000256" key="1">
    <source>
        <dbReference type="ARBA" id="ARBA00010940"/>
    </source>
</evidence>
<dbReference type="GO" id="GO:0000978">
    <property type="term" value="F:RNA polymerase II cis-regulatory region sequence-specific DNA binding"/>
    <property type="evidence" value="ECO:0007669"/>
    <property type="project" value="InterPro"/>
</dbReference>
<dbReference type="InterPro" id="IPR036390">
    <property type="entry name" value="WH_DNA-bd_sf"/>
</dbReference>
<evidence type="ECO:0000256" key="7">
    <source>
        <dbReference type="SAM" id="MobiDB-lite"/>
    </source>
</evidence>
<keyword evidence="4 6" id="KW-0804">Transcription</keyword>
<dbReference type="AlphaFoldDB" id="A0A2H9ZWP4"/>
<evidence type="ECO:0000313" key="10">
    <source>
        <dbReference type="Proteomes" id="UP000236161"/>
    </source>
</evidence>
<sequence length="435" mass="47803">MNDGSANSTFSPEHPQKAQLQPPAARATPGQILCSALNRHFRFLPPKSAAGPVFDVRISRKEPAAGDGGKGKEKEKLLTPELTLKTTNGVRDFDGLSIVAEKAQYDRISNHIARPASLSGVKRQRNSKPTRNKGSVQYDPGPHEGTPAGASSACRYDSSLGLLTKKFINLLQQAQDGTLDLNRAAEILDVQKRRIYDITNVLEGVGLIEKQLKNRISLKGFDMSRPNEVGAEITGLKVELQRLESEDCRLDTMISNMQKNLRLFSEDENNEQWLYLSKEDICSLPGFQKSTLIAIKAPHGTSIEVPNPDEGLEFPQRLYQMLVRSSLGPIDCYLISNHEERSEASNLGQLSAAMYLSNDNSCSSMLCVMGPHPTDPNIVSASDHGHDQANKHTFSDSNMSRDSVGGMLKITPLHNDADYLLLSDDGFNLSDSWNA</sequence>
<dbReference type="InterPro" id="IPR036388">
    <property type="entry name" value="WH-like_DNA-bd_sf"/>
</dbReference>
<dbReference type="SUPFAM" id="SSF46785">
    <property type="entry name" value="Winged helix' DNA-binding domain"/>
    <property type="match status" value="1"/>
</dbReference>
<feature type="domain" description="E2F/DP family winged-helix DNA-binding" evidence="8">
    <location>
        <begin position="155"/>
        <end position="220"/>
    </location>
</feature>
<feature type="region of interest" description="Disordered" evidence="7">
    <location>
        <begin position="1"/>
        <end position="27"/>
    </location>
</feature>
<evidence type="ECO:0000256" key="5">
    <source>
        <dbReference type="ARBA" id="ARBA00023306"/>
    </source>
</evidence>
<accession>A0A2H9ZWP4</accession>
<dbReference type="InterPro" id="IPR003316">
    <property type="entry name" value="E2F_WHTH_DNA-bd_dom"/>
</dbReference>
<dbReference type="STRING" id="1088818.A0A2H9ZWP4"/>
<dbReference type="GO" id="GO:0000981">
    <property type="term" value="F:DNA-binding transcription factor activity, RNA polymerase II-specific"/>
    <property type="evidence" value="ECO:0007669"/>
    <property type="project" value="TreeGrafter"/>
</dbReference>
<reference evidence="9 10" key="1">
    <citation type="journal article" date="2017" name="Nature">
        <title>The Apostasia genome and the evolution of orchids.</title>
        <authorList>
            <person name="Zhang G.Q."/>
            <person name="Liu K.W."/>
            <person name="Li Z."/>
            <person name="Lohaus R."/>
            <person name="Hsiao Y.Y."/>
            <person name="Niu S.C."/>
            <person name="Wang J.Y."/>
            <person name="Lin Y.C."/>
            <person name="Xu Q."/>
            <person name="Chen L.J."/>
            <person name="Yoshida K."/>
            <person name="Fujiwara S."/>
            <person name="Wang Z.W."/>
            <person name="Zhang Y.Q."/>
            <person name="Mitsuda N."/>
            <person name="Wang M."/>
            <person name="Liu G.H."/>
            <person name="Pecoraro L."/>
            <person name="Huang H.X."/>
            <person name="Xiao X.J."/>
            <person name="Lin M."/>
            <person name="Wu X.Y."/>
            <person name="Wu W.L."/>
            <person name="Chen Y.Y."/>
            <person name="Chang S.B."/>
            <person name="Sakamoto S."/>
            <person name="Ohme-Takagi M."/>
            <person name="Yagi M."/>
            <person name="Zeng S.J."/>
            <person name="Shen C.Y."/>
            <person name="Yeh C.M."/>
            <person name="Luo Y.B."/>
            <person name="Tsai W.C."/>
            <person name="Van de Peer Y."/>
            <person name="Liu Z.J."/>
        </authorList>
    </citation>
    <scope>NUCLEOTIDE SEQUENCE [LARGE SCALE GENOMIC DNA]</scope>
    <source>
        <strain evidence="10">cv. Shenzhen</strain>
        <tissue evidence="9">Stem</tissue>
    </source>
</reference>
<protein>
    <submittedName>
        <fullName evidence="9">Transcription factor E2FA</fullName>
    </submittedName>
</protein>
<dbReference type="FunFam" id="1.10.10.10:FF:000008">
    <property type="entry name" value="E2F transcription factor 1"/>
    <property type="match status" value="1"/>
</dbReference>
<dbReference type="Gene3D" id="1.10.10.10">
    <property type="entry name" value="Winged helix-like DNA-binding domain superfamily/Winged helix DNA-binding domain"/>
    <property type="match status" value="1"/>
</dbReference>
<dbReference type="PANTHER" id="PTHR12081">
    <property type="entry name" value="TRANSCRIPTION FACTOR E2F"/>
    <property type="match status" value="1"/>
</dbReference>
<dbReference type="Pfam" id="PF16421">
    <property type="entry name" value="E2F_CC-MB"/>
    <property type="match status" value="1"/>
</dbReference>
<dbReference type="Gene3D" id="6.10.250.540">
    <property type="match status" value="1"/>
</dbReference>
<evidence type="ECO:0000256" key="2">
    <source>
        <dbReference type="ARBA" id="ARBA00023015"/>
    </source>
</evidence>
<dbReference type="Pfam" id="PF02319">
    <property type="entry name" value="WHD_E2F_TDP"/>
    <property type="match status" value="1"/>
</dbReference>
<evidence type="ECO:0000256" key="6">
    <source>
        <dbReference type="RuleBase" id="RU003796"/>
    </source>
</evidence>
<dbReference type="Proteomes" id="UP000236161">
    <property type="component" value="Unassembled WGS sequence"/>
</dbReference>
<dbReference type="CDD" id="cd14660">
    <property type="entry name" value="E2F_DD"/>
    <property type="match status" value="1"/>
</dbReference>